<protein>
    <submittedName>
        <fullName evidence="1">Uncharacterized protein</fullName>
    </submittedName>
</protein>
<dbReference type="EMBL" id="FCOK02000009">
    <property type="protein sequence ID" value="SAL25609.1"/>
    <property type="molecule type" value="Genomic_DNA"/>
</dbReference>
<evidence type="ECO:0000313" key="1">
    <source>
        <dbReference type="EMBL" id="SAL25609.1"/>
    </source>
</evidence>
<sequence>MGLTMTRSQHQKKEIEEALRHAETHGWRIEQGGSHAWGRIYCPYNAAECRCGEFCITSVWSTPKNAVNHARAIKRVVDNCTFQARKVSGQSTVSIKATPWNTRSH</sequence>
<gene>
    <name evidence="1" type="ORF">AWB69_01898</name>
</gene>
<accession>A0A158G1V2</accession>
<dbReference type="Proteomes" id="UP000054683">
    <property type="component" value="Unassembled WGS sequence"/>
</dbReference>
<evidence type="ECO:0000313" key="2">
    <source>
        <dbReference type="Proteomes" id="UP000054683"/>
    </source>
</evidence>
<proteinExistence type="predicted"/>
<dbReference type="AlphaFoldDB" id="A0A158G1V2"/>
<organism evidence="1 2">
    <name type="scientific">Caballeronia udeis</name>
    <dbReference type="NCBI Taxonomy" id="1232866"/>
    <lineage>
        <taxon>Bacteria</taxon>
        <taxon>Pseudomonadati</taxon>
        <taxon>Pseudomonadota</taxon>
        <taxon>Betaproteobacteria</taxon>
        <taxon>Burkholderiales</taxon>
        <taxon>Burkholderiaceae</taxon>
        <taxon>Caballeronia</taxon>
    </lineage>
</organism>
<reference evidence="1 2" key="1">
    <citation type="submission" date="2016-01" db="EMBL/GenBank/DDBJ databases">
        <authorList>
            <person name="Oliw E.H."/>
        </authorList>
    </citation>
    <scope>NUCLEOTIDE SEQUENCE [LARGE SCALE GENOMIC DNA]</scope>
    <source>
        <strain evidence="1">LMG 27134</strain>
    </source>
</reference>
<name>A0A158G1V2_9BURK</name>